<dbReference type="RefSeq" id="WP_169937558.1">
    <property type="nucleotide sequence ID" value="NZ_CP048833.1"/>
</dbReference>
<dbReference type="AlphaFoldDB" id="A0A7Z3GPS1"/>
<organism evidence="1 3">
    <name type="scientific">Pseudomonas multiresinivorans</name>
    <dbReference type="NCBI Taxonomy" id="95301"/>
    <lineage>
        <taxon>Bacteria</taxon>
        <taxon>Pseudomonadati</taxon>
        <taxon>Pseudomonadota</taxon>
        <taxon>Gammaproteobacteria</taxon>
        <taxon>Pseudomonadales</taxon>
        <taxon>Pseudomonadaceae</taxon>
        <taxon>Pseudomonas</taxon>
    </lineage>
</organism>
<dbReference type="EMBL" id="CP048833">
    <property type="protein sequence ID" value="QJP10486.1"/>
    <property type="molecule type" value="Genomic_DNA"/>
</dbReference>
<gene>
    <name evidence="1" type="ORF">G4G71_10970</name>
    <name evidence="2" type="ORF">G4G71_22310</name>
</gene>
<dbReference type="Proteomes" id="UP000502549">
    <property type="component" value="Chromosome"/>
</dbReference>
<dbReference type="EMBL" id="CP048833">
    <property type="protein sequence ID" value="QJP08370.1"/>
    <property type="molecule type" value="Genomic_DNA"/>
</dbReference>
<accession>A0A7Z3GPS1</accession>
<reference evidence="1 3" key="1">
    <citation type="submission" date="2020-02" db="EMBL/GenBank/DDBJ databases">
        <title>Complete genome sequence of Pseudomonas multiresinivorans ORNL1.</title>
        <authorList>
            <person name="Podar M."/>
        </authorList>
    </citation>
    <scope>NUCLEOTIDE SEQUENCE [LARGE SCALE GENOMIC DNA]</scope>
    <source>
        <strain evidence="1">Populi</strain>
        <strain evidence="3">populi</strain>
    </source>
</reference>
<name>A0A7Z3GPS1_9PSED</name>
<keyword evidence="3" id="KW-1185">Reference proteome</keyword>
<sequence>MDETEVIRSEFESVEKKVFPLARLSTGKYLDEDTQKRWELFQFAWHRALQFAAIPD</sequence>
<dbReference type="KEGG" id="pmui:G4G71_10970"/>
<evidence type="ECO:0000313" key="1">
    <source>
        <dbReference type="EMBL" id="QJP08370.1"/>
    </source>
</evidence>
<evidence type="ECO:0000313" key="2">
    <source>
        <dbReference type="EMBL" id="QJP10486.1"/>
    </source>
</evidence>
<evidence type="ECO:0000313" key="3">
    <source>
        <dbReference type="Proteomes" id="UP000502549"/>
    </source>
</evidence>
<dbReference type="KEGG" id="pmui:G4G71_22310"/>
<proteinExistence type="predicted"/>
<protein>
    <submittedName>
        <fullName evidence="1">Uncharacterized protein</fullName>
    </submittedName>
</protein>